<evidence type="ECO:0000313" key="2">
    <source>
        <dbReference type="EMBL" id="KAJ8537005.1"/>
    </source>
</evidence>
<sequence length="80" mass="9775">MPDRPKNNRNKEKDEPKKMKYGKWSKKEWKFHVQSVTNKDITRDIARLCLVEKHLANHHKISAKLLRIQDRREEQKLDRN</sequence>
<dbReference type="EMBL" id="JAJAGQ010000018">
    <property type="protein sequence ID" value="KAJ8537005.1"/>
    <property type="molecule type" value="Genomic_DNA"/>
</dbReference>
<comment type="caution">
    <text evidence="2">The sequence shown here is derived from an EMBL/GenBank/DDBJ whole genome shotgun (WGS) entry which is preliminary data.</text>
</comment>
<feature type="region of interest" description="Disordered" evidence="1">
    <location>
        <begin position="1"/>
        <end position="21"/>
    </location>
</feature>
<dbReference type="Proteomes" id="UP001152561">
    <property type="component" value="Unassembled WGS sequence"/>
</dbReference>
<proteinExistence type="predicted"/>
<organism evidence="2 3">
    <name type="scientific">Anisodus acutangulus</name>
    <dbReference type="NCBI Taxonomy" id="402998"/>
    <lineage>
        <taxon>Eukaryota</taxon>
        <taxon>Viridiplantae</taxon>
        <taxon>Streptophyta</taxon>
        <taxon>Embryophyta</taxon>
        <taxon>Tracheophyta</taxon>
        <taxon>Spermatophyta</taxon>
        <taxon>Magnoliopsida</taxon>
        <taxon>eudicotyledons</taxon>
        <taxon>Gunneridae</taxon>
        <taxon>Pentapetalae</taxon>
        <taxon>asterids</taxon>
        <taxon>lamiids</taxon>
        <taxon>Solanales</taxon>
        <taxon>Solanaceae</taxon>
        <taxon>Solanoideae</taxon>
        <taxon>Hyoscyameae</taxon>
        <taxon>Anisodus</taxon>
    </lineage>
</organism>
<name>A0A9Q1LKF7_9SOLA</name>
<gene>
    <name evidence="2" type="ORF">K7X08_035406</name>
</gene>
<reference evidence="3" key="1">
    <citation type="journal article" date="2023" name="Proc. Natl. Acad. Sci. U.S.A.">
        <title>Genomic and structural basis for evolution of tropane alkaloid biosynthesis.</title>
        <authorList>
            <person name="Wanga Y.-J."/>
            <person name="Taina T."/>
            <person name="Yua J.-Y."/>
            <person name="Lia J."/>
            <person name="Xua B."/>
            <person name="Chenc J."/>
            <person name="D'Auriad J.C."/>
            <person name="Huanga J.-P."/>
            <person name="Huanga S.-X."/>
        </authorList>
    </citation>
    <scope>NUCLEOTIDE SEQUENCE [LARGE SCALE GENOMIC DNA]</scope>
    <source>
        <strain evidence="3">cv. KIB-2019</strain>
    </source>
</reference>
<protein>
    <submittedName>
        <fullName evidence="2">Uncharacterized protein</fullName>
    </submittedName>
</protein>
<accession>A0A9Q1LKF7</accession>
<keyword evidence="3" id="KW-1185">Reference proteome</keyword>
<dbReference type="AlphaFoldDB" id="A0A9Q1LKF7"/>
<evidence type="ECO:0000256" key="1">
    <source>
        <dbReference type="SAM" id="MobiDB-lite"/>
    </source>
</evidence>
<evidence type="ECO:0000313" key="3">
    <source>
        <dbReference type="Proteomes" id="UP001152561"/>
    </source>
</evidence>
<feature type="compositionally biased region" description="Basic and acidic residues" evidence="1">
    <location>
        <begin position="1"/>
        <end position="18"/>
    </location>
</feature>